<evidence type="ECO:0000313" key="3">
    <source>
        <dbReference type="EMBL" id="NHK97567.1"/>
    </source>
</evidence>
<keyword evidence="2" id="KW-0732">Signal</keyword>
<accession>A0ABX0HR77</accession>
<evidence type="ECO:0008006" key="5">
    <source>
        <dbReference type="Google" id="ProtNLM"/>
    </source>
</evidence>
<sequence>MPLVRRLLALLLVLTLAWAGVSTQGDAVAAGGPGGDTQAAPAALPDEGTVAEHHLDDTPAQSAWSGELPPADRLPDAAPLPAPPATGARRSPPPPDRRHPDAPQDSRFKPPRA</sequence>
<feature type="compositionally biased region" description="Basic and acidic residues" evidence="1">
    <location>
        <begin position="95"/>
        <end position="113"/>
    </location>
</feature>
<organism evidence="3 4">
    <name type="scientific">Rubrivivax benzoatilyticus</name>
    <dbReference type="NCBI Taxonomy" id="316997"/>
    <lineage>
        <taxon>Bacteria</taxon>
        <taxon>Pseudomonadati</taxon>
        <taxon>Pseudomonadota</taxon>
        <taxon>Betaproteobacteria</taxon>
        <taxon>Burkholderiales</taxon>
        <taxon>Sphaerotilaceae</taxon>
        <taxon>Rubrivivax</taxon>
    </lineage>
</organism>
<gene>
    <name evidence="3" type="ORF">G7087_04200</name>
</gene>
<evidence type="ECO:0000256" key="2">
    <source>
        <dbReference type="SAM" id="SignalP"/>
    </source>
</evidence>
<feature type="region of interest" description="Disordered" evidence="1">
    <location>
        <begin position="25"/>
        <end position="113"/>
    </location>
</feature>
<proteinExistence type="predicted"/>
<dbReference type="EMBL" id="JAAOCD010000001">
    <property type="protein sequence ID" value="NHK97567.1"/>
    <property type="molecule type" value="Genomic_DNA"/>
</dbReference>
<feature type="chain" id="PRO_5047543755" description="Secreted protein" evidence="2">
    <location>
        <begin position="20"/>
        <end position="113"/>
    </location>
</feature>
<protein>
    <recommendedName>
        <fullName evidence="5">Secreted protein</fullName>
    </recommendedName>
</protein>
<feature type="signal peptide" evidence="2">
    <location>
        <begin position="1"/>
        <end position="19"/>
    </location>
</feature>
<name>A0ABX0HR77_9BURK</name>
<evidence type="ECO:0000313" key="4">
    <source>
        <dbReference type="Proteomes" id="UP000802098"/>
    </source>
</evidence>
<keyword evidence="4" id="KW-1185">Reference proteome</keyword>
<dbReference type="RefSeq" id="WP_009857667.1">
    <property type="nucleotide sequence ID" value="NZ_JAAOCD010000001.1"/>
</dbReference>
<reference evidence="3 4" key="1">
    <citation type="submission" date="2020-03" db="EMBL/GenBank/DDBJ databases">
        <title>Rubrivivax benzoatilyticus JA2 (sequenced after 10 years sub-culturing).</title>
        <authorList>
            <person name="Gupta D."/>
            <person name="Chintalapati S."/>
            <person name="Chintalapati V.R."/>
        </authorList>
    </citation>
    <scope>NUCLEOTIDE SEQUENCE [LARGE SCALE GENOMIC DNA]</scope>
    <source>
        <strain evidence="3 4">JA2-Mal</strain>
    </source>
</reference>
<evidence type="ECO:0000256" key="1">
    <source>
        <dbReference type="SAM" id="MobiDB-lite"/>
    </source>
</evidence>
<dbReference type="Proteomes" id="UP000802098">
    <property type="component" value="Unassembled WGS sequence"/>
</dbReference>
<feature type="compositionally biased region" description="Low complexity" evidence="1">
    <location>
        <begin position="68"/>
        <end position="77"/>
    </location>
</feature>
<comment type="caution">
    <text evidence="3">The sequence shown here is derived from an EMBL/GenBank/DDBJ whole genome shotgun (WGS) entry which is preliminary data.</text>
</comment>